<accession>A0A9E7CWZ9</accession>
<dbReference type="KEGG" id="apol:K9D25_03150"/>
<sequence>MGKLHDVAERLLNVMRRRNGLPDTTLENMLPEHRAEWLEDARAAVEAMREPDDGMIDAMAGWSGDDFEGTGEPDRQAWRAAIDAILAEDTNGHR</sequence>
<name>A0A9E7CWZ9_9HYPH</name>
<gene>
    <name evidence="1" type="ORF">K9D25_03150</name>
</gene>
<proteinExistence type="predicted"/>
<protein>
    <submittedName>
        <fullName evidence="1">Uncharacterized protein</fullName>
    </submittedName>
</protein>
<dbReference type="AlphaFoldDB" id="A0A9E7CWZ9"/>
<dbReference type="EMBL" id="CP083239">
    <property type="protein sequence ID" value="UOK71739.1"/>
    <property type="molecule type" value="Genomic_DNA"/>
</dbReference>
<dbReference type="Proteomes" id="UP000831684">
    <property type="component" value="Chromosome"/>
</dbReference>
<evidence type="ECO:0000313" key="2">
    <source>
        <dbReference type="Proteomes" id="UP000831684"/>
    </source>
</evidence>
<reference evidence="1" key="1">
    <citation type="submission" date="2021-09" db="EMBL/GenBank/DDBJ databases">
        <title>Network and meta-omics reveal the key degrader and cooperation patterns in an efficient 1,4-dioxane-degrading microbial community.</title>
        <authorList>
            <person name="Dai C."/>
        </authorList>
    </citation>
    <scope>NUCLEOTIDE SEQUENCE</scope>
    <source>
        <strain evidence="1">ZM13</strain>
    </source>
</reference>
<dbReference type="RefSeq" id="WP_244379170.1">
    <property type="nucleotide sequence ID" value="NZ_CP083239.1"/>
</dbReference>
<evidence type="ECO:0000313" key="1">
    <source>
        <dbReference type="EMBL" id="UOK71739.1"/>
    </source>
</evidence>
<organism evidence="1 2">
    <name type="scientific">Ancylobacter polymorphus</name>
    <dbReference type="NCBI Taxonomy" id="223390"/>
    <lineage>
        <taxon>Bacteria</taxon>
        <taxon>Pseudomonadati</taxon>
        <taxon>Pseudomonadota</taxon>
        <taxon>Alphaproteobacteria</taxon>
        <taxon>Hyphomicrobiales</taxon>
        <taxon>Xanthobacteraceae</taxon>
        <taxon>Ancylobacter</taxon>
    </lineage>
</organism>